<evidence type="ECO:0000256" key="1">
    <source>
        <dbReference type="SAM" id="SignalP"/>
    </source>
</evidence>
<accession>A0A7X1NYJ5</accession>
<comment type="caution">
    <text evidence="2">The sequence shown here is derived from an EMBL/GenBank/DDBJ whole genome shotgun (WGS) entry which is preliminary data.</text>
</comment>
<organism evidence="2 3">
    <name type="scientific">Deinococcus terrestris</name>
    <dbReference type="NCBI Taxonomy" id="2651870"/>
    <lineage>
        <taxon>Bacteria</taxon>
        <taxon>Thermotogati</taxon>
        <taxon>Deinococcota</taxon>
        <taxon>Deinococci</taxon>
        <taxon>Deinococcales</taxon>
        <taxon>Deinococcaceae</taxon>
        <taxon>Deinococcus</taxon>
    </lineage>
</organism>
<proteinExistence type="predicted"/>
<dbReference type="AlphaFoldDB" id="A0A7X1NYJ5"/>
<protein>
    <recommendedName>
        <fullName evidence="4">DUF2059 domain-containing protein</fullName>
    </recommendedName>
</protein>
<evidence type="ECO:0008006" key="4">
    <source>
        <dbReference type="Google" id="ProtNLM"/>
    </source>
</evidence>
<name>A0A7X1NYJ5_9DEIO</name>
<keyword evidence="1" id="KW-0732">Signal</keyword>
<dbReference type="RefSeq" id="WP_152872171.1">
    <property type="nucleotide sequence ID" value="NZ_WBSL01000010.1"/>
</dbReference>
<dbReference type="EMBL" id="WBSL01000010">
    <property type="protein sequence ID" value="MPY67864.1"/>
    <property type="molecule type" value="Genomic_DNA"/>
</dbReference>
<sequence>MSRRILLALTLLLAAPQPASAQGLSGSASSLSSSIFKLMNGTAGTAPAPGQAPATAKPPAPVAKPEALNFKVTPAVRKKVIDTFVGEIASASPEAGAELRKGFASVDVFAEIGKEMKTQFGLSTTNLADVWALYWSYAWLMTQGRTDDPTRAQMVGLRDQFRPLLLSLPAVTGLNDAQKQEMAESLMLQTVLFGILAEGWKDDPASLAEFGQGLQQGTAQMGLDLGLVELTDKGFVVRK</sequence>
<evidence type="ECO:0000313" key="3">
    <source>
        <dbReference type="Proteomes" id="UP000484842"/>
    </source>
</evidence>
<gene>
    <name evidence="2" type="ORF">F8S09_14435</name>
</gene>
<feature type="chain" id="PRO_5031297883" description="DUF2059 domain-containing protein" evidence="1">
    <location>
        <begin position="22"/>
        <end position="239"/>
    </location>
</feature>
<evidence type="ECO:0000313" key="2">
    <source>
        <dbReference type="EMBL" id="MPY67864.1"/>
    </source>
</evidence>
<reference evidence="2 3" key="1">
    <citation type="submission" date="2019-10" db="EMBL/GenBank/DDBJ databases">
        <title>Deinococcus sp. isolated from soil.</title>
        <authorList>
            <person name="Li Y."/>
            <person name="Wang J."/>
        </authorList>
    </citation>
    <scope>NUCLEOTIDE SEQUENCE [LARGE SCALE GENOMIC DNA]</scope>
    <source>
        <strain evidence="2 3">SDU3-2</strain>
    </source>
</reference>
<dbReference type="Proteomes" id="UP000484842">
    <property type="component" value="Unassembled WGS sequence"/>
</dbReference>
<dbReference type="InterPro" id="IPR046505">
    <property type="entry name" value="DUF6683"/>
</dbReference>
<dbReference type="Pfam" id="PF20388">
    <property type="entry name" value="DUF6683"/>
    <property type="match status" value="1"/>
</dbReference>
<keyword evidence="3" id="KW-1185">Reference proteome</keyword>
<feature type="signal peptide" evidence="1">
    <location>
        <begin position="1"/>
        <end position="21"/>
    </location>
</feature>